<keyword evidence="4" id="KW-1185">Reference proteome</keyword>
<dbReference type="AlphaFoldDB" id="A0A918UFU7"/>
<dbReference type="Pfam" id="PF07811">
    <property type="entry name" value="TadE"/>
    <property type="match status" value="1"/>
</dbReference>
<dbReference type="Proteomes" id="UP000648075">
    <property type="component" value="Unassembled WGS sequence"/>
</dbReference>
<feature type="domain" description="TadE-like" evidence="2">
    <location>
        <begin position="29"/>
        <end position="70"/>
    </location>
</feature>
<reference evidence="3" key="1">
    <citation type="journal article" date="2014" name="Int. J. Syst. Evol. Microbiol.">
        <title>Complete genome sequence of Corynebacterium casei LMG S-19264T (=DSM 44701T), isolated from a smear-ripened cheese.</title>
        <authorList>
            <consortium name="US DOE Joint Genome Institute (JGI-PGF)"/>
            <person name="Walter F."/>
            <person name="Albersmeier A."/>
            <person name="Kalinowski J."/>
            <person name="Ruckert C."/>
        </authorList>
    </citation>
    <scope>NUCLEOTIDE SEQUENCE</scope>
    <source>
        <strain evidence="3">KCTC 32255</strain>
    </source>
</reference>
<evidence type="ECO:0000259" key="2">
    <source>
        <dbReference type="Pfam" id="PF07811"/>
    </source>
</evidence>
<keyword evidence="1" id="KW-1133">Transmembrane helix</keyword>
<dbReference type="EMBL" id="BMZA01000004">
    <property type="protein sequence ID" value="GGZ01964.1"/>
    <property type="molecule type" value="Genomic_DNA"/>
</dbReference>
<keyword evidence="1" id="KW-0812">Transmembrane</keyword>
<dbReference type="InterPro" id="IPR012495">
    <property type="entry name" value="TadE-like_dom"/>
</dbReference>
<comment type="caution">
    <text evidence="3">The sequence shown here is derived from an EMBL/GenBank/DDBJ whole genome shotgun (WGS) entry which is preliminary data.</text>
</comment>
<proteinExistence type="predicted"/>
<reference evidence="3" key="2">
    <citation type="submission" date="2020-09" db="EMBL/GenBank/DDBJ databases">
        <authorList>
            <person name="Sun Q."/>
            <person name="Kim S."/>
        </authorList>
    </citation>
    <scope>NUCLEOTIDE SEQUENCE</scope>
    <source>
        <strain evidence="3">KCTC 32255</strain>
    </source>
</reference>
<evidence type="ECO:0000256" key="1">
    <source>
        <dbReference type="SAM" id="Phobius"/>
    </source>
</evidence>
<protein>
    <recommendedName>
        <fullName evidence="2">TadE-like domain-containing protein</fullName>
    </recommendedName>
</protein>
<sequence>MTARLTRKWRVAAHRLRKLRAGEGTGAAGVAIMEFALVLPVLITLGFYGTEIAYMSTINMQISQMATSAADNASRLGQTDNSAVSPTVTAAQVDSVMTGALLQGAAFNFSSRGRIIISSLERDVSTNREYIHWQRCRGSLARNSYYGAQNYGLSGATLNGMGATNHVIHAPPIVSGAPTGAVMFVEVFYSYQPLFGNVFVRPTEFHREAALLVRDDRNTGTIPGNGQSACT</sequence>
<name>A0A918UFU7_9SPHN</name>
<evidence type="ECO:0000313" key="4">
    <source>
        <dbReference type="Proteomes" id="UP000648075"/>
    </source>
</evidence>
<keyword evidence="1" id="KW-0472">Membrane</keyword>
<gene>
    <name evidence="3" type="ORF">GCM10011614_16100</name>
</gene>
<evidence type="ECO:0000313" key="3">
    <source>
        <dbReference type="EMBL" id="GGZ01964.1"/>
    </source>
</evidence>
<dbReference type="RefSeq" id="WP_229813902.1">
    <property type="nucleotide sequence ID" value="NZ_BMZA01000004.1"/>
</dbReference>
<feature type="transmembrane region" description="Helical" evidence="1">
    <location>
        <begin position="25"/>
        <end position="48"/>
    </location>
</feature>
<accession>A0A918UFU7</accession>
<organism evidence="3 4">
    <name type="scientific">Novosphingobium colocasiae</name>
    <dbReference type="NCBI Taxonomy" id="1256513"/>
    <lineage>
        <taxon>Bacteria</taxon>
        <taxon>Pseudomonadati</taxon>
        <taxon>Pseudomonadota</taxon>
        <taxon>Alphaproteobacteria</taxon>
        <taxon>Sphingomonadales</taxon>
        <taxon>Sphingomonadaceae</taxon>
        <taxon>Novosphingobium</taxon>
    </lineage>
</organism>